<feature type="domain" description="Reverse transcriptase" evidence="1">
    <location>
        <begin position="281"/>
        <end position="368"/>
    </location>
</feature>
<dbReference type="KEGG" id="pda:120109375"/>
<dbReference type="PANTHER" id="PTHR24559:SF449">
    <property type="entry name" value="RNA-DIRECTED DNA POLYMERASE"/>
    <property type="match status" value="1"/>
</dbReference>
<evidence type="ECO:0000313" key="3">
    <source>
        <dbReference type="RefSeq" id="XP_038979057.1"/>
    </source>
</evidence>
<dbReference type="PANTHER" id="PTHR24559">
    <property type="entry name" value="TRANSPOSON TY3-I GAG-POL POLYPROTEIN"/>
    <property type="match status" value="1"/>
</dbReference>
<dbReference type="CDD" id="cd01647">
    <property type="entry name" value="RT_LTR"/>
    <property type="match status" value="1"/>
</dbReference>
<dbReference type="InterPro" id="IPR000477">
    <property type="entry name" value="RT_dom"/>
</dbReference>
<sequence length="391" mass="43937">MENGDQTAPILLGRPFLKTSKTKIDVHSGTLTMEFDGEIIKFNIYDAMKYPGDDNPVYSIDVIDSLAQEVFELDGKDGLEVAISKHLETENEELVLSTDLQEIVAALNNFPKLQQSGNVSYIALPVSNGRPLPSVLQAPIPDLKPLPSHLKYVFLGDRETLPVIISNKLSALQEEKLVQILKEHQTAIGWTIADIKGISPTTCMHRILLEEGAKPSRQPQRRLNPPIMDVVKKEILKLLEVGVIYPISDSNWVSPVQVVPKKTGITVVKNQNDELVPTRIQNGWRVCIDYRKLNAVTRKDHFPLPFIDQMLERLAGHSYYCFLDGYSGYFQIAIAPEDQEKTTFTCPFGTFAYRRMPFGLCNAPATFQSSSLFDDEERGKTKINKMDTSIK</sequence>
<dbReference type="InterPro" id="IPR053134">
    <property type="entry name" value="RNA-dir_DNA_polymerase"/>
</dbReference>
<evidence type="ECO:0000259" key="1">
    <source>
        <dbReference type="Pfam" id="PF00078"/>
    </source>
</evidence>
<organism evidence="2 3">
    <name type="scientific">Phoenix dactylifera</name>
    <name type="common">Date palm</name>
    <dbReference type="NCBI Taxonomy" id="42345"/>
    <lineage>
        <taxon>Eukaryota</taxon>
        <taxon>Viridiplantae</taxon>
        <taxon>Streptophyta</taxon>
        <taxon>Embryophyta</taxon>
        <taxon>Tracheophyta</taxon>
        <taxon>Spermatophyta</taxon>
        <taxon>Magnoliopsida</taxon>
        <taxon>Liliopsida</taxon>
        <taxon>Arecaceae</taxon>
        <taxon>Coryphoideae</taxon>
        <taxon>Phoeniceae</taxon>
        <taxon>Phoenix</taxon>
    </lineage>
</organism>
<dbReference type="GeneID" id="120109375"/>
<gene>
    <name evidence="3" type="primary">LOC120109375</name>
</gene>
<dbReference type="InterPro" id="IPR043128">
    <property type="entry name" value="Rev_trsase/Diguanyl_cyclase"/>
</dbReference>
<dbReference type="Gene3D" id="3.30.70.270">
    <property type="match status" value="1"/>
</dbReference>
<name>A0A8B9A087_PHODC</name>
<proteinExistence type="predicted"/>
<dbReference type="InterPro" id="IPR043502">
    <property type="entry name" value="DNA/RNA_pol_sf"/>
</dbReference>
<protein>
    <submittedName>
        <fullName evidence="3">Uncharacterized protein LOC120109375</fullName>
    </submittedName>
</protein>
<keyword evidence="2" id="KW-1185">Reference proteome</keyword>
<accession>A0A8B9A087</accession>
<dbReference type="SUPFAM" id="SSF56672">
    <property type="entry name" value="DNA/RNA polymerases"/>
    <property type="match status" value="1"/>
</dbReference>
<dbReference type="OrthoDB" id="779804at2759"/>
<evidence type="ECO:0000313" key="2">
    <source>
        <dbReference type="Proteomes" id="UP000228380"/>
    </source>
</evidence>
<dbReference type="Gene3D" id="3.10.10.10">
    <property type="entry name" value="HIV Type 1 Reverse Transcriptase, subunit A, domain 1"/>
    <property type="match status" value="1"/>
</dbReference>
<dbReference type="Proteomes" id="UP000228380">
    <property type="component" value="Unplaced"/>
</dbReference>
<dbReference type="RefSeq" id="XP_038979057.1">
    <property type="nucleotide sequence ID" value="XM_039123129.1"/>
</dbReference>
<reference evidence="3" key="1">
    <citation type="submission" date="2025-08" db="UniProtKB">
        <authorList>
            <consortium name="RefSeq"/>
        </authorList>
    </citation>
    <scope>IDENTIFICATION</scope>
    <source>
        <tissue evidence="3">Young leaves</tissue>
    </source>
</reference>
<dbReference type="Pfam" id="PF00078">
    <property type="entry name" value="RVT_1"/>
    <property type="match status" value="1"/>
</dbReference>
<dbReference type="AlphaFoldDB" id="A0A8B9A087"/>